<dbReference type="RefSeq" id="WP_234240894.1">
    <property type="nucleotide sequence ID" value="NZ_JABFTS010000015.1"/>
</dbReference>
<evidence type="ECO:0000313" key="3">
    <source>
        <dbReference type="Proteomes" id="UP001320178"/>
    </source>
</evidence>
<dbReference type="Proteomes" id="UP001320178">
    <property type="component" value="Unassembled WGS sequence"/>
</dbReference>
<evidence type="ECO:0000313" key="2">
    <source>
        <dbReference type="EMBL" id="MCE8053798.1"/>
    </source>
</evidence>
<evidence type="ECO:0000259" key="1">
    <source>
        <dbReference type="Pfam" id="PF13503"/>
    </source>
</evidence>
<proteinExistence type="predicted"/>
<feature type="domain" description="DUF4123" evidence="1">
    <location>
        <begin position="22"/>
        <end position="138"/>
    </location>
</feature>
<accession>A0AAW4YYJ0</accession>
<reference evidence="2" key="1">
    <citation type="submission" date="2020-05" db="EMBL/GenBank/DDBJ databases">
        <authorList>
            <person name="Wang L."/>
            <person name="Shao Z."/>
        </authorList>
    </citation>
    <scope>NUCLEOTIDE SEQUENCE</scope>
    <source>
        <strain evidence="2">MCCC 1A05776</strain>
    </source>
</reference>
<reference evidence="2" key="2">
    <citation type="journal article" date="2021" name="Front. Microbiol.">
        <title>Aerobic Denitrification and Heterotrophic Sulfur Oxidation in the Genus Halomonas Revealed by Six Novel Species Characterizations and Genome-Based Analysis.</title>
        <authorList>
            <person name="Wang L."/>
            <person name="Shao Z."/>
        </authorList>
    </citation>
    <scope>NUCLEOTIDE SEQUENCE</scope>
    <source>
        <strain evidence="2">MCCC 1A05776</strain>
    </source>
</reference>
<sequence length="287" mass="32558">MSGRWIPSVWLDATPPNNLKRYALIELAVLAPAVRTTLFEIYAGKSDYWPLIDDDAQLHLKREGPWLLEVNDAHLSAWHNLEAIHCALHAWLESEFEGAQLALQLAPGMVVENPEGARALLRFYLPEAIEQLYASAPEECRDGLFGSVQRWWYRNEEKEWAALDGLPRVDFPKPWSLKVNHELWISLHGEAEVMALTAELLETTPDIFGNVCDCERPRLVGQVLEKADFHGLTRRSDRRTYAYLQLSRGDSVWQEEGMHNLLQQAASGDVPLLELLEKSYGESSDAG</sequence>
<dbReference type="Pfam" id="PF13503">
    <property type="entry name" value="DUF4123"/>
    <property type="match status" value="1"/>
</dbReference>
<organism evidence="2 3">
    <name type="scientific">Billgrantia desiderata</name>
    <dbReference type="NCBI Taxonomy" id="52021"/>
    <lineage>
        <taxon>Bacteria</taxon>
        <taxon>Pseudomonadati</taxon>
        <taxon>Pseudomonadota</taxon>
        <taxon>Gammaproteobacteria</taxon>
        <taxon>Oceanospirillales</taxon>
        <taxon>Halomonadaceae</taxon>
        <taxon>Billgrantia</taxon>
    </lineage>
</organism>
<comment type="caution">
    <text evidence="2">The sequence shown here is derived from an EMBL/GenBank/DDBJ whole genome shotgun (WGS) entry which is preliminary data.</text>
</comment>
<dbReference type="InterPro" id="IPR025391">
    <property type="entry name" value="DUF4123"/>
</dbReference>
<gene>
    <name evidence="2" type="ORF">HOP61_21105</name>
</gene>
<dbReference type="AlphaFoldDB" id="A0AAW4YYJ0"/>
<name>A0AAW4YYJ0_9GAMM</name>
<dbReference type="EMBL" id="JABFTS010000015">
    <property type="protein sequence ID" value="MCE8053798.1"/>
    <property type="molecule type" value="Genomic_DNA"/>
</dbReference>
<protein>
    <submittedName>
        <fullName evidence="2">DUF4123 domain-containing protein</fullName>
    </submittedName>
</protein>